<evidence type="ECO:0000256" key="11">
    <source>
        <dbReference type="SAM" id="Phobius"/>
    </source>
</evidence>
<dbReference type="InterPro" id="IPR000595">
    <property type="entry name" value="cNMP-bd_dom"/>
</dbReference>
<protein>
    <submittedName>
        <fullName evidence="13">Cyclic nucleotide-binding domain-containing protein</fullName>
    </submittedName>
</protein>
<keyword evidence="8 11" id="KW-0472">Membrane</keyword>
<organism evidence="13 14">
    <name type="scientific">Pannonibacter tanglangensis</name>
    <dbReference type="NCBI Taxonomy" id="2750084"/>
    <lineage>
        <taxon>Bacteria</taxon>
        <taxon>Pseudomonadati</taxon>
        <taxon>Pseudomonadota</taxon>
        <taxon>Alphaproteobacteria</taxon>
        <taxon>Hyphomicrobiales</taxon>
        <taxon>Stappiaceae</taxon>
        <taxon>Pannonibacter</taxon>
    </lineage>
</organism>
<dbReference type="GO" id="GO:0005886">
    <property type="term" value="C:plasma membrane"/>
    <property type="evidence" value="ECO:0007669"/>
    <property type="project" value="UniProtKB-SubCell"/>
</dbReference>
<dbReference type="Gene3D" id="2.60.120.10">
    <property type="entry name" value="Jelly Rolls"/>
    <property type="match status" value="1"/>
</dbReference>
<dbReference type="EMBL" id="JAABLQ010000001">
    <property type="protein sequence ID" value="NBN78560.1"/>
    <property type="molecule type" value="Genomic_DNA"/>
</dbReference>
<evidence type="ECO:0000256" key="6">
    <source>
        <dbReference type="ARBA" id="ARBA00023053"/>
    </source>
</evidence>
<evidence type="ECO:0000259" key="12">
    <source>
        <dbReference type="PROSITE" id="PS50042"/>
    </source>
</evidence>
<dbReference type="PROSITE" id="PS00889">
    <property type="entry name" value="CNMP_BINDING_2"/>
    <property type="match status" value="1"/>
</dbReference>
<evidence type="ECO:0000256" key="3">
    <source>
        <dbReference type="ARBA" id="ARBA00022475"/>
    </source>
</evidence>
<dbReference type="Pfam" id="PF00999">
    <property type="entry name" value="Na_H_Exchanger"/>
    <property type="match status" value="1"/>
</dbReference>
<feature type="transmembrane region" description="Helical" evidence="11">
    <location>
        <begin position="129"/>
        <end position="149"/>
    </location>
</feature>
<accession>A0A7X5F2H5</accession>
<dbReference type="GO" id="GO:0051453">
    <property type="term" value="P:regulation of intracellular pH"/>
    <property type="evidence" value="ECO:0007669"/>
    <property type="project" value="TreeGrafter"/>
</dbReference>
<keyword evidence="7" id="KW-0406">Ion transport</keyword>
<feature type="transmembrane region" description="Helical" evidence="11">
    <location>
        <begin position="202"/>
        <end position="224"/>
    </location>
</feature>
<feature type="transmembrane region" description="Helical" evidence="11">
    <location>
        <begin position="360"/>
        <end position="379"/>
    </location>
</feature>
<keyword evidence="5 11" id="KW-1133">Transmembrane helix</keyword>
<feature type="transmembrane region" description="Helical" evidence="11">
    <location>
        <begin position="244"/>
        <end position="271"/>
    </location>
</feature>
<dbReference type="GO" id="GO:0015386">
    <property type="term" value="F:potassium:proton antiporter activity"/>
    <property type="evidence" value="ECO:0007669"/>
    <property type="project" value="TreeGrafter"/>
</dbReference>
<keyword evidence="9" id="KW-0739">Sodium transport</keyword>
<dbReference type="AlphaFoldDB" id="A0A7X5F2H5"/>
<dbReference type="PRINTS" id="PR00103">
    <property type="entry name" value="CAMPKINASE"/>
</dbReference>
<dbReference type="Proteomes" id="UP000586722">
    <property type="component" value="Unassembled WGS sequence"/>
</dbReference>
<feature type="transmembrane region" description="Helical" evidence="11">
    <location>
        <begin position="291"/>
        <end position="307"/>
    </location>
</feature>
<keyword evidence="2" id="KW-0813">Transport</keyword>
<feature type="transmembrane region" description="Helical" evidence="11">
    <location>
        <begin position="319"/>
        <end position="340"/>
    </location>
</feature>
<dbReference type="Gene3D" id="6.10.140.1330">
    <property type="match status" value="1"/>
</dbReference>
<dbReference type="SMART" id="SM00100">
    <property type="entry name" value="cNMP"/>
    <property type="match status" value="1"/>
</dbReference>
<comment type="subcellular location">
    <subcellularLocation>
        <location evidence="1">Cell membrane</location>
        <topology evidence="1">Multi-pass membrane protein</topology>
    </subcellularLocation>
</comment>
<evidence type="ECO:0000256" key="9">
    <source>
        <dbReference type="ARBA" id="ARBA00023201"/>
    </source>
</evidence>
<evidence type="ECO:0000313" key="14">
    <source>
        <dbReference type="Proteomes" id="UP000586722"/>
    </source>
</evidence>
<feature type="transmembrane region" description="Helical" evidence="11">
    <location>
        <begin position="103"/>
        <end position="123"/>
    </location>
</feature>
<dbReference type="Pfam" id="PF00027">
    <property type="entry name" value="cNMP_binding"/>
    <property type="match status" value="1"/>
</dbReference>
<evidence type="ECO:0000256" key="4">
    <source>
        <dbReference type="ARBA" id="ARBA00022692"/>
    </source>
</evidence>
<evidence type="ECO:0000256" key="2">
    <source>
        <dbReference type="ARBA" id="ARBA00022448"/>
    </source>
</evidence>
<dbReference type="RefSeq" id="WP_161708514.1">
    <property type="nucleotide sequence ID" value="NZ_JAABLQ010000001.1"/>
</dbReference>
<dbReference type="PROSITE" id="PS50042">
    <property type="entry name" value="CNMP_BINDING_3"/>
    <property type="match status" value="1"/>
</dbReference>
<keyword evidence="4 11" id="KW-0812">Transmembrane</keyword>
<evidence type="ECO:0000256" key="10">
    <source>
        <dbReference type="SAM" id="MobiDB-lite"/>
    </source>
</evidence>
<evidence type="ECO:0000313" key="13">
    <source>
        <dbReference type="EMBL" id="NBN78560.1"/>
    </source>
</evidence>
<feature type="domain" description="Cyclic nucleotide-binding" evidence="12">
    <location>
        <begin position="707"/>
        <end position="811"/>
    </location>
</feature>
<keyword evidence="6" id="KW-0915">Sodium</keyword>
<proteinExistence type="predicted"/>
<comment type="caution">
    <text evidence="13">The sequence shown here is derived from an EMBL/GenBank/DDBJ whole genome shotgun (WGS) entry which is preliminary data.</text>
</comment>
<feature type="transmembrane region" description="Helical" evidence="11">
    <location>
        <begin position="33"/>
        <end position="51"/>
    </location>
</feature>
<dbReference type="GO" id="GO:0098719">
    <property type="term" value="P:sodium ion import across plasma membrane"/>
    <property type="evidence" value="ECO:0007669"/>
    <property type="project" value="TreeGrafter"/>
</dbReference>
<name>A0A7X5F2H5_9HYPH</name>
<dbReference type="SUPFAM" id="SSF51206">
    <property type="entry name" value="cAMP-binding domain-like"/>
    <property type="match status" value="1"/>
</dbReference>
<evidence type="ECO:0000256" key="5">
    <source>
        <dbReference type="ARBA" id="ARBA00022989"/>
    </source>
</evidence>
<dbReference type="PANTHER" id="PTHR10110">
    <property type="entry name" value="SODIUM/HYDROGEN EXCHANGER"/>
    <property type="match status" value="1"/>
</dbReference>
<dbReference type="GO" id="GO:0015385">
    <property type="term" value="F:sodium:proton antiporter activity"/>
    <property type="evidence" value="ECO:0007669"/>
    <property type="project" value="InterPro"/>
</dbReference>
<dbReference type="PANTHER" id="PTHR10110:SF86">
    <property type="entry name" value="SODIUM_HYDROGEN EXCHANGER 7"/>
    <property type="match status" value="1"/>
</dbReference>
<dbReference type="InterPro" id="IPR006153">
    <property type="entry name" value="Cation/H_exchanger_TM"/>
</dbReference>
<feature type="region of interest" description="Disordered" evidence="10">
    <location>
        <begin position="841"/>
        <end position="861"/>
    </location>
</feature>
<feature type="transmembrane region" description="Helical" evidence="11">
    <location>
        <begin position="6"/>
        <end position="24"/>
    </location>
</feature>
<dbReference type="InterPro" id="IPR018422">
    <property type="entry name" value="Cation/H_exchanger_CPA1"/>
</dbReference>
<evidence type="ECO:0000256" key="8">
    <source>
        <dbReference type="ARBA" id="ARBA00023136"/>
    </source>
</evidence>
<evidence type="ECO:0000256" key="7">
    <source>
        <dbReference type="ARBA" id="ARBA00023065"/>
    </source>
</evidence>
<dbReference type="CDD" id="cd00038">
    <property type="entry name" value="CAP_ED"/>
    <property type="match status" value="1"/>
</dbReference>
<keyword evidence="14" id="KW-1185">Reference proteome</keyword>
<dbReference type="InterPro" id="IPR018488">
    <property type="entry name" value="cNMP-bd_CS"/>
</dbReference>
<gene>
    <name evidence="13" type="ORF">GWI72_09800</name>
</gene>
<feature type="transmembrane region" description="Helical" evidence="11">
    <location>
        <begin position="170"/>
        <end position="190"/>
    </location>
</feature>
<dbReference type="InterPro" id="IPR014710">
    <property type="entry name" value="RmlC-like_jellyroll"/>
</dbReference>
<feature type="transmembrane region" description="Helical" evidence="11">
    <location>
        <begin position="391"/>
        <end position="410"/>
    </location>
</feature>
<feature type="transmembrane region" description="Helical" evidence="11">
    <location>
        <begin position="74"/>
        <end position="91"/>
    </location>
</feature>
<evidence type="ECO:0000256" key="1">
    <source>
        <dbReference type="ARBA" id="ARBA00004651"/>
    </source>
</evidence>
<reference evidence="14" key="1">
    <citation type="submission" date="2020-01" db="EMBL/GenBank/DDBJ databases">
        <authorList>
            <person name="Fang Y."/>
            <person name="Sun R."/>
            <person name="Nie L."/>
            <person name="He J."/>
            <person name="Hao L."/>
            <person name="Wang L."/>
            <person name="Su S."/>
            <person name="Lv E."/>
            <person name="Zhang Z."/>
            <person name="Xie R."/>
            <person name="Liu H."/>
        </authorList>
    </citation>
    <scope>NUCLEOTIDE SEQUENCE [LARGE SCALE GENOMIC DNA]</scope>
    <source>
        <strain evidence="14">XCT-53</strain>
    </source>
</reference>
<keyword evidence="3" id="KW-1003">Cell membrane</keyword>
<dbReference type="InterPro" id="IPR018490">
    <property type="entry name" value="cNMP-bd_dom_sf"/>
</dbReference>
<sequence>MHTPVVIAAFAVLLIVIALLQPLARRLDLAPSVLLAAVGALLGAMAAWLLYTPQTDALNALAQVFVDPPIDSETILYVFLPLLLFQTTLTLEMRRIFEDIGPILVLAVVAVLVATAFIGFALYPLAGVSLVACLLLGAIVATTDPVAVVSIFRDIGAPARLGRLVEGESLLNDAAAIVLFVILFGMLTGAQAPEASAALLTFLRSFVGGLAFGLLAGRLAVGVLPMMRDHKLAQVTFSVALPYLVYVLSEQVIGVSAVVAVVSSGIMFNLYGPARVTPDAWSYLHDVWEQIAFWASSLIFIIASILIPEMLDGFRPLDALLLVVLILAAFVGRAVVIFGLLPLLGVMRLGERVNTKYKTVILWGGMRGAVTLTLALSVTEHRNIPEDVQHFVAVQATGFVLFTLLVYGTTLKPLIKLLKLNNLSPLDEALRNQFQALVLSDVRDSVDQMASAYAISPDVTQKVRAGYDARTAEVAAANAIAEDIMDKERVQLGLIALADRERVLVLHHFRENTVSNRTISAHLAIVGEIADTARTRGRAGYNRAARRIVAFDAGFRFAQWVFRRLRTDALLGRAVADRFERLLLTRIVLNELILFNVKRIRPMVGDRVSMILHETLEGRKDDVLQQLDALRLQYPDYADALELEFLRRTGERMEETAYAEAFAQRLIASELYNDLKRELAVKMGETRQRPHIDLGLKKQDLIASNPLFATLPDSQRERISRLLQPVFVLPGEHVIRKGEKGDAAYFISSGAAEVRTAFGVHRMGRGDVVGEMALLTGQPRSADVVALGYCTLLVLSAADFRNLIRTSPELKAHVEHLAQTRLGLNAAEAAAFAEKAAHEALEAAHEGAGGTPPAVAPSPQA</sequence>